<keyword evidence="7" id="KW-1185">Reference proteome</keyword>
<dbReference type="EMBL" id="JANBPK010000796">
    <property type="protein sequence ID" value="KAJ2931843.1"/>
    <property type="molecule type" value="Genomic_DNA"/>
</dbReference>
<dbReference type="InterPro" id="IPR013636">
    <property type="entry name" value="ARMH3_C"/>
</dbReference>
<keyword evidence="2" id="KW-0812">Transmembrane</keyword>
<dbReference type="InterPro" id="IPR039868">
    <property type="entry name" value="ARMD3-like"/>
</dbReference>
<evidence type="ECO:0000256" key="1">
    <source>
        <dbReference type="ARBA" id="ARBA00004370"/>
    </source>
</evidence>
<evidence type="ECO:0000256" key="3">
    <source>
        <dbReference type="ARBA" id="ARBA00022989"/>
    </source>
</evidence>
<feature type="domain" description="Armadillo-like helical" evidence="5">
    <location>
        <begin position="2"/>
        <end position="167"/>
    </location>
</feature>
<dbReference type="OrthoDB" id="2012278at2759"/>
<feature type="non-terminal residue" evidence="6">
    <location>
        <position position="180"/>
    </location>
</feature>
<dbReference type="PANTHER" id="PTHR13608">
    <property type="entry name" value="ARMADILLO-LIKE HELICAL DOMAIN-CONTAINING PROTEIN 3"/>
    <property type="match status" value="1"/>
</dbReference>
<reference evidence="6" key="1">
    <citation type="submission" date="2022-06" db="EMBL/GenBank/DDBJ databases">
        <title>Genome Sequence of Candolleomyces eurysporus.</title>
        <authorList>
            <person name="Buettner E."/>
        </authorList>
    </citation>
    <scope>NUCLEOTIDE SEQUENCE</scope>
    <source>
        <strain evidence="6">VTCC 930004</strain>
    </source>
</reference>
<dbReference type="SMART" id="SM01158">
    <property type="entry name" value="DUF1741"/>
    <property type="match status" value="1"/>
</dbReference>
<evidence type="ECO:0000313" key="6">
    <source>
        <dbReference type="EMBL" id="KAJ2931843.1"/>
    </source>
</evidence>
<dbReference type="AlphaFoldDB" id="A0A9W8JEH2"/>
<comment type="caution">
    <text evidence="6">The sequence shown here is derived from an EMBL/GenBank/DDBJ whole genome shotgun (WGS) entry which is preliminary data.</text>
</comment>
<organism evidence="6 7">
    <name type="scientific">Candolleomyces eurysporus</name>
    <dbReference type="NCBI Taxonomy" id="2828524"/>
    <lineage>
        <taxon>Eukaryota</taxon>
        <taxon>Fungi</taxon>
        <taxon>Dikarya</taxon>
        <taxon>Basidiomycota</taxon>
        <taxon>Agaricomycotina</taxon>
        <taxon>Agaricomycetes</taxon>
        <taxon>Agaricomycetidae</taxon>
        <taxon>Agaricales</taxon>
        <taxon>Agaricineae</taxon>
        <taxon>Psathyrellaceae</taxon>
        <taxon>Candolleomyces</taxon>
    </lineage>
</organism>
<evidence type="ECO:0000313" key="7">
    <source>
        <dbReference type="Proteomes" id="UP001140091"/>
    </source>
</evidence>
<gene>
    <name evidence="6" type="ORF">H1R20_g5251</name>
</gene>
<dbReference type="Pfam" id="PF08427">
    <property type="entry name" value="ARMH3_C"/>
    <property type="match status" value="1"/>
</dbReference>
<evidence type="ECO:0000259" key="5">
    <source>
        <dbReference type="SMART" id="SM01158"/>
    </source>
</evidence>
<dbReference type="GO" id="GO:0005829">
    <property type="term" value="C:cytosol"/>
    <property type="evidence" value="ECO:0007669"/>
    <property type="project" value="TreeGrafter"/>
</dbReference>
<dbReference type="PANTHER" id="PTHR13608:SF3">
    <property type="entry name" value="ARMADILLO-LIKE HELICAL DOMAIN-CONTAINING PROTEIN 3"/>
    <property type="match status" value="1"/>
</dbReference>
<proteinExistence type="predicted"/>
<dbReference type="GO" id="GO:0016020">
    <property type="term" value="C:membrane"/>
    <property type="evidence" value="ECO:0007669"/>
    <property type="project" value="UniProtKB-SubCell"/>
</dbReference>
<keyword evidence="3" id="KW-1133">Transmembrane helix</keyword>
<evidence type="ECO:0000256" key="4">
    <source>
        <dbReference type="ARBA" id="ARBA00023136"/>
    </source>
</evidence>
<accession>A0A9W8JEH2</accession>
<keyword evidence="4" id="KW-0472">Membrane</keyword>
<sequence>MSSEATPAAHTTARSTHSLYVKCTWICHRTVWYLQNRRIRLEYDWKELWISVFGLLSFLAGKFDTLLTTGGVGQLIANLAIAGADAFLPTPQSVHELVYELVRNSGPLARHKEVLDTLGDSPDSPGNEALRYILDVTLFYNEKIGSTGAKEASDALRIIVQEVEMNGLHCPKMTVEREPA</sequence>
<evidence type="ECO:0000256" key="2">
    <source>
        <dbReference type="ARBA" id="ARBA00022692"/>
    </source>
</evidence>
<name>A0A9W8JEH2_9AGAR</name>
<protein>
    <recommendedName>
        <fullName evidence="5">Armadillo-like helical domain-containing protein</fullName>
    </recommendedName>
</protein>
<comment type="subcellular location">
    <subcellularLocation>
        <location evidence="1">Membrane</location>
    </subcellularLocation>
</comment>
<dbReference type="Proteomes" id="UP001140091">
    <property type="component" value="Unassembled WGS sequence"/>
</dbReference>